<reference evidence="2" key="1">
    <citation type="journal article" date="2013" name="Genetics">
        <title>The draft genome and transcriptome of Panagrellus redivivus are shaped by the harsh demands of a free-living lifestyle.</title>
        <authorList>
            <person name="Srinivasan J."/>
            <person name="Dillman A.R."/>
            <person name="Macchietto M.G."/>
            <person name="Heikkinen L."/>
            <person name="Lakso M."/>
            <person name="Fracchia K.M."/>
            <person name="Antoshechkin I."/>
            <person name="Mortazavi A."/>
            <person name="Wong G."/>
            <person name="Sternberg P.W."/>
        </authorList>
    </citation>
    <scope>NUCLEOTIDE SEQUENCE [LARGE SCALE GENOMIC DNA]</scope>
    <source>
        <strain evidence="2">MT8872</strain>
    </source>
</reference>
<protein>
    <submittedName>
        <fullName evidence="3">Uncharacterized protein</fullName>
    </submittedName>
</protein>
<keyword evidence="2" id="KW-1185">Reference proteome</keyword>
<sequence length="217" mass="25737">MRIFIFLLAFATTVTLASTRRTHVFQFDPVGSAVYHFEQVLRKSTSLFGNFKVLKFGKTPGVPIIKLDETRIKDLKYVMNNTLTDIMRSSDHFYTTLYNGFERLKFKSSRVIFDEEAAFFTNVDKKLKAYRKREKFANRMRKHLFYMLDHLNDYGVEADLVLGEFVSFVNDMLVNLFRLTRQRQVNMVENSSDNELLYLSHKKWPRIYEEIKELVKP</sequence>
<dbReference type="WBParaSite" id="Pan_g612.t1">
    <property type="protein sequence ID" value="Pan_g612.t1"/>
    <property type="gene ID" value="Pan_g612"/>
</dbReference>
<name>A0A7E4ZZV5_PANRE</name>
<reference evidence="3" key="2">
    <citation type="submission" date="2020-10" db="UniProtKB">
        <authorList>
            <consortium name="WormBaseParasite"/>
        </authorList>
    </citation>
    <scope>IDENTIFICATION</scope>
</reference>
<accession>A0A7E4ZZV5</accession>
<organism evidence="2 3">
    <name type="scientific">Panagrellus redivivus</name>
    <name type="common">Microworm</name>
    <dbReference type="NCBI Taxonomy" id="6233"/>
    <lineage>
        <taxon>Eukaryota</taxon>
        <taxon>Metazoa</taxon>
        <taxon>Ecdysozoa</taxon>
        <taxon>Nematoda</taxon>
        <taxon>Chromadorea</taxon>
        <taxon>Rhabditida</taxon>
        <taxon>Tylenchina</taxon>
        <taxon>Panagrolaimomorpha</taxon>
        <taxon>Panagrolaimoidea</taxon>
        <taxon>Panagrolaimidae</taxon>
        <taxon>Panagrellus</taxon>
    </lineage>
</organism>
<keyword evidence="1" id="KW-0732">Signal</keyword>
<evidence type="ECO:0000313" key="2">
    <source>
        <dbReference type="Proteomes" id="UP000492821"/>
    </source>
</evidence>
<dbReference type="AlphaFoldDB" id="A0A7E4ZZV5"/>
<evidence type="ECO:0000313" key="3">
    <source>
        <dbReference type="WBParaSite" id="Pan_g612.t1"/>
    </source>
</evidence>
<feature type="signal peptide" evidence="1">
    <location>
        <begin position="1"/>
        <end position="19"/>
    </location>
</feature>
<feature type="chain" id="PRO_5028992504" evidence="1">
    <location>
        <begin position="20"/>
        <end position="217"/>
    </location>
</feature>
<evidence type="ECO:0000256" key="1">
    <source>
        <dbReference type="SAM" id="SignalP"/>
    </source>
</evidence>
<proteinExistence type="predicted"/>
<dbReference type="Proteomes" id="UP000492821">
    <property type="component" value="Unassembled WGS sequence"/>
</dbReference>